<feature type="non-terminal residue" evidence="1">
    <location>
        <position position="59"/>
    </location>
</feature>
<protein>
    <submittedName>
        <fullName evidence="1">Uncharacterized protein</fullName>
    </submittedName>
</protein>
<reference evidence="1" key="1">
    <citation type="journal article" date="2015" name="Nature">
        <title>Complex archaea that bridge the gap between prokaryotes and eukaryotes.</title>
        <authorList>
            <person name="Spang A."/>
            <person name="Saw J.H."/>
            <person name="Jorgensen S.L."/>
            <person name="Zaremba-Niedzwiedzka K."/>
            <person name="Martijn J."/>
            <person name="Lind A.E."/>
            <person name="van Eijk R."/>
            <person name="Schleper C."/>
            <person name="Guy L."/>
            <person name="Ettema T.J."/>
        </authorList>
    </citation>
    <scope>NUCLEOTIDE SEQUENCE</scope>
</reference>
<gene>
    <name evidence="1" type="ORF">LCGC14_2797810</name>
</gene>
<evidence type="ECO:0000313" key="1">
    <source>
        <dbReference type="EMBL" id="KKK82995.1"/>
    </source>
</evidence>
<comment type="caution">
    <text evidence="1">The sequence shown here is derived from an EMBL/GenBank/DDBJ whole genome shotgun (WGS) entry which is preliminary data.</text>
</comment>
<dbReference type="AlphaFoldDB" id="A0A0F8ZAQ0"/>
<proteinExistence type="predicted"/>
<organism evidence="1">
    <name type="scientific">marine sediment metagenome</name>
    <dbReference type="NCBI Taxonomy" id="412755"/>
    <lineage>
        <taxon>unclassified sequences</taxon>
        <taxon>metagenomes</taxon>
        <taxon>ecological metagenomes</taxon>
    </lineage>
</organism>
<accession>A0A0F8ZAQ0</accession>
<sequence>MTLSGPTTAMRRLSVSVVCVCLSVASTSAANGTTPGKAGGPAAKLEKVLDRVDYDETAM</sequence>
<name>A0A0F8ZAQ0_9ZZZZ</name>
<dbReference type="EMBL" id="LAZR01052425">
    <property type="protein sequence ID" value="KKK82995.1"/>
    <property type="molecule type" value="Genomic_DNA"/>
</dbReference>